<dbReference type="AlphaFoldDB" id="A0A1L5NS19"/>
<dbReference type="Pfam" id="PF00378">
    <property type="entry name" value="ECH_1"/>
    <property type="match status" value="1"/>
</dbReference>
<reference evidence="2 3" key="1">
    <citation type="submission" date="2016-09" db="EMBL/GenBank/DDBJ databases">
        <title>The complete genome sequences of Rhizobium gallicum, symbiovars gallicum and phaseoli, symbionts associated to common bean (Phaseolus vulgaris).</title>
        <authorList>
            <person name="Bustos P."/>
            <person name="Santamaria R.I."/>
            <person name="Perez-Carrascal O.M."/>
            <person name="Juarez S."/>
            <person name="Lozano L."/>
            <person name="Martinez-Flores I."/>
            <person name="Martinez-Romero E."/>
            <person name="Cevallos M."/>
            <person name="Romero D."/>
            <person name="Davila G."/>
            <person name="Gonzalez V."/>
        </authorList>
    </citation>
    <scope>NUCLEOTIDE SEQUENCE [LARGE SCALE GENOMIC DNA]</scope>
    <source>
        <strain evidence="2 3">IE4872</strain>
        <plasmid evidence="3">prgalie4872d</plasmid>
    </source>
</reference>
<dbReference type="Gene3D" id="3.90.226.10">
    <property type="entry name" value="2-enoyl-CoA Hydratase, Chain A, domain 1"/>
    <property type="match status" value="1"/>
</dbReference>
<dbReference type="InterPro" id="IPR014748">
    <property type="entry name" value="Enoyl-CoA_hydra_C"/>
</dbReference>
<dbReference type="SUPFAM" id="SSF52096">
    <property type="entry name" value="ClpP/crotonase"/>
    <property type="match status" value="1"/>
</dbReference>
<dbReference type="RefSeq" id="WP_237362117.1">
    <property type="nucleotide sequence ID" value="NZ_CP017105.1"/>
</dbReference>
<name>A0A1L5NS19_9HYPH</name>
<dbReference type="PANTHER" id="PTHR43459">
    <property type="entry name" value="ENOYL-COA HYDRATASE"/>
    <property type="match status" value="1"/>
</dbReference>
<dbReference type="EMBL" id="CP017105">
    <property type="protein sequence ID" value="APO70693.1"/>
    <property type="molecule type" value="Genomic_DNA"/>
</dbReference>
<dbReference type="InterPro" id="IPR029045">
    <property type="entry name" value="ClpP/crotonase-like_dom_sf"/>
</dbReference>
<dbReference type="InterPro" id="IPR001753">
    <property type="entry name" value="Enoyl-CoA_hydra/iso"/>
</dbReference>
<gene>
    <name evidence="2" type="ORF">IE4872_PD00151</name>
</gene>
<dbReference type="GO" id="GO:0003824">
    <property type="term" value="F:catalytic activity"/>
    <property type="evidence" value="ECO:0007669"/>
    <property type="project" value="UniProtKB-ARBA"/>
</dbReference>
<dbReference type="Gene3D" id="1.10.12.10">
    <property type="entry name" value="Lyase 2-enoyl-coa Hydratase, Chain A, domain 2"/>
    <property type="match status" value="1"/>
</dbReference>
<organism evidence="2 3">
    <name type="scientific">Rhizobium gallicum</name>
    <dbReference type="NCBI Taxonomy" id="56730"/>
    <lineage>
        <taxon>Bacteria</taxon>
        <taxon>Pseudomonadati</taxon>
        <taxon>Pseudomonadota</taxon>
        <taxon>Alphaproteobacteria</taxon>
        <taxon>Hyphomicrobiales</taxon>
        <taxon>Rhizobiaceae</taxon>
        <taxon>Rhizobium/Agrobacterium group</taxon>
        <taxon>Rhizobium</taxon>
    </lineage>
</organism>
<evidence type="ECO:0000256" key="1">
    <source>
        <dbReference type="ARBA" id="ARBA00005254"/>
    </source>
</evidence>
<evidence type="ECO:0000313" key="3">
    <source>
        <dbReference type="Proteomes" id="UP000184749"/>
    </source>
</evidence>
<dbReference type="Proteomes" id="UP000184749">
    <property type="component" value="Plasmid pRgalIE4872d"/>
</dbReference>
<dbReference type="CDD" id="cd06558">
    <property type="entry name" value="crotonase-like"/>
    <property type="match status" value="1"/>
</dbReference>
<accession>A0A1L5NS19</accession>
<proteinExistence type="inferred from homology"/>
<geneLocation type="plasmid" evidence="3">
    <name>prgalie4872d</name>
</geneLocation>
<protein>
    <submittedName>
        <fullName evidence="2">Crotonase/enoyl-CoA hydratase family protein</fullName>
    </submittedName>
</protein>
<sequence>MNNYILTRREGRIVILTMNEPDRMNPFSVDLRNELIRQLDSLQTDESCGAIVLTGAGGHFCAGGDIRGFVETSALDMRSRLLVGSSRLMRMMIAGNKPLIAAVEGNCYGAGISLAAACDHFVVDPDASLSCAFIRMGLVPDLALMWTLPQRVGMGKARELMALARRFDGAEAFSIRLADRLSAPGKSLEEAITVAEEFAQMPPVAMAMLKGFFAEGLDEVLRGETVYQPLLAATTDHAEARNAFLEKRKPHFSGT</sequence>
<keyword evidence="2" id="KW-0614">Plasmid</keyword>
<comment type="similarity">
    <text evidence="1">Belongs to the enoyl-CoA hydratase/isomerase family.</text>
</comment>
<dbReference type="PANTHER" id="PTHR43459:SF1">
    <property type="entry name" value="EG:BACN32G11.4 PROTEIN"/>
    <property type="match status" value="1"/>
</dbReference>
<evidence type="ECO:0000313" key="2">
    <source>
        <dbReference type="EMBL" id="APO70693.1"/>
    </source>
</evidence>